<name>A0A219B423_9SPHN</name>
<evidence type="ECO:0000256" key="7">
    <source>
        <dbReference type="ARBA" id="ARBA00023033"/>
    </source>
</evidence>
<comment type="cofactor">
    <cofactor evidence="1">
        <name>FAD</name>
        <dbReference type="ChEBI" id="CHEBI:57692"/>
    </cofactor>
</comment>
<dbReference type="EMBL" id="NFZT01000001">
    <property type="protein sequence ID" value="OWV33021.1"/>
    <property type="molecule type" value="Genomic_DNA"/>
</dbReference>
<dbReference type="GO" id="GO:0050661">
    <property type="term" value="F:NADP binding"/>
    <property type="evidence" value="ECO:0007669"/>
    <property type="project" value="InterPro"/>
</dbReference>
<proteinExistence type="inferred from homology"/>
<dbReference type="InterPro" id="IPR036188">
    <property type="entry name" value="FAD/NAD-bd_sf"/>
</dbReference>
<keyword evidence="3" id="KW-0285">Flavoprotein</keyword>
<dbReference type="OrthoDB" id="312624at2"/>
<comment type="caution">
    <text evidence="8">The sequence shown here is derived from an EMBL/GenBank/DDBJ whole genome shotgun (WGS) entry which is preliminary data.</text>
</comment>
<dbReference type="InterPro" id="IPR020946">
    <property type="entry name" value="Flavin_mOase-like"/>
</dbReference>
<dbReference type="FunFam" id="3.50.50.60:FF:000228">
    <property type="entry name" value="FAD-containing monooxygenase EthA"/>
    <property type="match status" value="1"/>
</dbReference>
<sequence length="499" mass="56007">METTDVLIVGAGLSGIGAAVHLQRDCPSKDFVIVEAREAIGGTWDLFRYPGIRSDSDMHTLGYVFKPWTKAKAIADGPSIRDYVNETADEHGVRDRIRFGHKVVSADWSSETARWTLTMLHEGEERQISCAFLFMNSGYYNYNQGYRPEFPGEDGYEGRFVHPQHWPEDLDYKDKRVVIIGSGATAVTLVPEIAKEAAQTVMLQRSPTWMVSRPAQDRLGNLLRKLLGEERAYRLIRWKNVRLQDFFFRRARSRPEKVGEKLLEMVRKHLPADYDVKTHLTPSYNPWEERLCLVPDGDLFEALSNGSAEIVTDHIETFEAGGIRLKSGKFLQADIVVTATGLNLQLFGGAELSLDGKTVGPRETYPYKGVMFSGIPNLAATFGYTNASWTLKADITAQYVARLLNLMDEKGMAVATPDFPHGDFTEQPFSNLSSGYFKRAEDRVPRSTDKAPWQQPHDYLNDRKWLLDGEIEDGTITLSKAAAPTARQADGEVFAIAAE</sequence>
<dbReference type="Pfam" id="PF13450">
    <property type="entry name" value="NAD_binding_8"/>
    <property type="match status" value="1"/>
</dbReference>
<comment type="similarity">
    <text evidence="2">Belongs to the FAD-binding monooxygenase family.</text>
</comment>
<dbReference type="Pfam" id="PF00743">
    <property type="entry name" value="FMO-like"/>
    <property type="match status" value="1"/>
</dbReference>
<dbReference type="InterPro" id="IPR051820">
    <property type="entry name" value="FAD-binding_MO"/>
</dbReference>
<organism evidence="8 9">
    <name type="scientific">Pacificimonas flava</name>
    <dbReference type="NCBI Taxonomy" id="1234595"/>
    <lineage>
        <taxon>Bacteria</taxon>
        <taxon>Pseudomonadati</taxon>
        <taxon>Pseudomonadota</taxon>
        <taxon>Alphaproteobacteria</taxon>
        <taxon>Sphingomonadales</taxon>
        <taxon>Sphingosinicellaceae</taxon>
        <taxon>Pacificimonas</taxon>
    </lineage>
</organism>
<dbReference type="GO" id="GO:0004499">
    <property type="term" value="F:N,N-dimethylaniline monooxygenase activity"/>
    <property type="evidence" value="ECO:0007669"/>
    <property type="project" value="InterPro"/>
</dbReference>
<dbReference type="SUPFAM" id="SSF51905">
    <property type="entry name" value="FAD/NAD(P)-binding domain"/>
    <property type="match status" value="1"/>
</dbReference>
<dbReference type="PANTHER" id="PTHR43872:SF1">
    <property type="entry name" value="MONOOXYGENASE, PUTATIVE (AFU_ORTHOLOGUE AFUA_8G02570)-RELATED"/>
    <property type="match status" value="1"/>
</dbReference>
<reference evidence="9" key="1">
    <citation type="submission" date="2017-05" db="EMBL/GenBank/DDBJ databases">
        <authorList>
            <person name="Lin X."/>
        </authorList>
    </citation>
    <scope>NUCLEOTIDE SEQUENCE [LARGE SCALE GENOMIC DNA]</scope>
    <source>
        <strain evidence="9">JLT2012</strain>
    </source>
</reference>
<accession>A0A219B423</accession>
<dbReference type="PANTHER" id="PTHR43872">
    <property type="entry name" value="MONOOXYGENASE, PUTATIVE (AFU_ORTHOLOGUE AFUA_8G02570)-RELATED"/>
    <property type="match status" value="1"/>
</dbReference>
<evidence type="ECO:0000256" key="6">
    <source>
        <dbReference type="ARBA" id="ARBA00023002"/>
    </source>
</evidence>
<keyword evidence="7 8" id="KW-0503">Monooxygenase</keyword>
<evidence type="ECO:0000256" key="5">
    <source>
        <dbReference type="ARBA" id="ARBA00022857"/>
    </source>
</evidence>
<dbReference type="GO" id="GO:0050660">
    <property type="term" value="F:flavin adenine dinucleotide binding"/>
    <property type="evidence" value="ECO:0007669"/>
    <property type="project" value="InterPro"/>
</dbReference>
<evidence type="ECO:0000256" key="3">
    <source>
        <dbReference type="ARBA" id="ARBA00022630"/>
    </source>
</evidence>
<evidence type="ECO:0000256" key="1">
    <source>
        <dbReference type="ARBA" id="ARBA00001974"/>
    </source>
</evidence>
<gene>
    <name evidence="8" type="ORF">B5C34_05790</name>
</gene>
<keyword evidence="4" id="KW-0274">FAD</keyword>
<evidence type="ECO:0000313" key="9">
    <source>
        <dbReference type="Proteomes" id="UP000198462"/>
    </source>
</evidence>
<keyword evidence="5" id="KW-0521">NADP</keyword>
<keyword evidence="6" id="KW-0560">Oxidoreductase</keyword>
<dbReference type="RefSeq" id="WP_088711810.1">
    <property type="nucleotide sequence ID" value="NZ_NFZT01000001.1"/>
</dbReference>
<protein>
    <submittedName>
        <fullName evidence="8">FAD-containing monooxygenase EthA</fullName>
    </submittedName>
</protein>
<evidence type="ECO:0000256" key="4">
    <source>
        <dbReference type="ARBA" id="ARBA00022827"/>
    </source>
</evidence>
<keyword evidence="9" id="KW-1185">Reference proteome</keyword>
<dbReference type="Gene3D" id="3.50.50.60">
    <property type="entry name" value="FAD/NAD(P)-binding domain"/>
    <property type="match status" value="3"/>
</dbReference>
<dbReference type="Proteomes" id="UP000198462">
    <property type="component" value="Unassembled WGS sequence"/>
</dbReference>
<dbReference type="AlphaFoldDB" id="A0A219B423"/>
<evidence type="ECO:0000313" key="8">
    <source>
        <dbReference type="EMBL" id="OWV33021.1"/>
    </source>
</evidence>
<evidence type="ECO:0000256" key="2">
    <source>
        <dbReference type="ARBA" id="ARBA00010139"/>
    </source>
</evidence>
<dbReference type="PRINTS" id="PR00469">
    <property type="entry name" value="PNDRDTASEII"/>
</dbReference>